<keyword evidence="2" id="KW-1185">Reference proteome</keyword>
<gene>
    <name evidence="1" type="ORF">ECRASSUSDP1_LOCUS13285</name>
</gene>
<dbReference type="AlphaFoldDB" id="A0AAD1UQP4"/>
<evidence type="ECO:0000313" key="2">
    <source>
        <dbReference type="Proteomes" id="UP001295684"/>
    </source>
</evidence>
<proteinExistence type="predicted"/>
<organism evidence="1 2">
    <name type="scientific">Euplotes crassus</name>
    <dbReference type="NCBI Taxonomy" id="5936"/>
    <lineage>
        <taxon>Eukaryota</taxon>
        <taxon>Sar</taxon>
        <taxon>Alveolata</taxon>
        <taxon>Ciliophora</taxon>
        <taxon>Intramacronucleata</taxon>
        <taxon>Spirotrichea</taxon>
        <taxon>Hypotrichia</taxon>
        <taxon>Euplotida</taxon>
        <taxon>Euplotidae</taxon>
        <taxon>Moneuplotes</taxon>
    </lineage>
</organism>
<sequence>MKLNFSVSIQNLHILYKILTQLNSLWKSGEQINLFFTEEDIVIYPDEKLAFDQIFGRVHIRPIPDAKTGVAEGFCKNYVVTSQCENNAVLITPYKFSEFMDSLKVMVEMEAEGEFKLTQRETTAGIKKYLQTGCRSDSEGEKFNYFIEIETIFDPKKYPENIIPKEISFEVSRGINENFFGKFVDRYNLLNEDSVQIKFCHLGFEEEKDEKEVLDSKLESDEYQIILQSQFIQSKLEDAELMMKLNESEKKKKSYNVTLTKTIFRKFFSMIKLGGNSKIGVDHEQSIDILYRIGDYKSITAYLEAASCNI</sequence>
<accession>A0AAD1UQP4</accession>
<evidence type="ECO:0000313" key="1">
    <source>
        <dbReference type="EMBL" id="CAI2371958.1"/>
    </source>
</evidence>
<dbReference type="Proteomes" id="UP001295684">
    <property type="component" value="Unassembled WGS sequence"/>
</dbReference>
<name>A0AAD1UQP4_EUPCR</name>
<reference evidence="1" key="1">
    <citation type="submission" date="2023-07" db="EMBL/GenBank/DDBJ databases">
        <authorList>
            <consortium name="AG Swart"/>
            <person name="Singh M."/>
            <person name="Singh A."/>
            <person name="Seah K."/>
            <person name="Emmerich C."/>
        </authorList>
    </citation>
    <scope>NUCLEOTIDE SEQUENCE</scope>
    <source>
        <strain evidence="1">DP1</strain>
    </source>
</reference>
<dbReference type="EMBL" id="CAMPGE010013215">
    <property type="protein sequence ID" value="CAI2371958.1"/>
    <property type="molecule type" value="Genomic_DNA"/>
</dbReference>
<protein>
    <submittedName>
        <fullName evidence="1">Uncharacterized protein</fullName>
    </submittedName>
</protein>
<comment type="caution">
    <text evidence="1">The sequence shown here is derived from an EMBL/GenBank/DDBJ whole genome shotgun (WGS) entry which is preliminary data.</text>
</comment>